<protein>
    <submittedName>
        <fullName evidence="2">CUB domain-containing protein</fullName>
    </submittedName>
</protein>
<evidence type="ECO:0000313" key="1">
    <source>
        <dbReference type="Proteomes" id="UP000095282"/>
    </source>
</evidence>
<name>A0A1I7UP46_9PELO</name>
<reference evidence="2" key="1">
    <citation type="submission" date="2016-11" db="UniProtKB">
        <authorList>
            <consortium name="WormBaseParasite"/>
        </authorList>
    </citation>
    <scope>IDENTIFICATION</scope>
</reference>
<accession>A0A1I7UP46</accession>
<evidence type="ECO:0000313" key="2">
    <source>
        <dbReference type="WBParaSite" id="Csp11.Scaffold630.g17933.t1"/>
    </source>
</evidence>
<keyword evidence="1" id="KW-1185">Reference proteome</keyword>
<organism evidence="1 2">
    <name type="scientific">Caenorhabditis tropicalis</name>
    <dbReference type="NCBI Taxonomy" id="1561998"/>
    <lineage>
        <taxon>Eukaryota</taxon>
        <taxon>Metazoa</taxon>
        <taxon>Ecdysozoa</taxon>
        <taxon>Nematoda</taxon>
        <taxon>Chromadorea</taxon>
        <taxon>Rhabditida</taxon>
        <taxon>Rhabditina</taxon>
        <taxon>Rhabditomorpha</taxon>
        <taxon>Rhabditoidea</taxon>
        <taxon>Rhabditidae</taxon>
        <taxon>Peloderinae</taxon>
        <taxon>Caenorhabditis</taxon>
    </lineage>
</organism>
<dbReference type="AlphaFoldDB" id="A0A1I7UP46"/>
<dbReference type="WBParaSite" id="Csp11.Scaffold630.g17933.t1">
    <property type="protein sequence ID" value="Csp11.Scaffold630.g17933.t1"/>
    <property type="gene ID" value="Csp11.Scaffold630.g17933"/>
</dbReference>
<dbReference type="Proteomes" id="UP000095282">
    <property type="component" value="Unplaced"/>
</dbReference>
<sequence>MQSFTLTNLPMQSPPFSFHVSPPLSTVFSMQSLRISNLDNDRFDGVDCVRYRTSVNSSNDSSSTCRDIHVDTASAPLSPSTSSTSSIIIFVIIMSPI</sequence>
<proteinExistence type="predicted"/>